<evidence type="ECO:0000259" key="4">
    <source>
        <dbReference type="Pfam" id="PF11611"/>
    </source>
</evidence>
<protein>
    <recommendedName>
        <fullName evidence="4">DUF4352 domain-containing protein</fullName>
    </recommendedName>
</protein>
<dbReference type="Proteomes" id="UP000589351">
    <property type="component" value="Unassembled WGS sequence"/>
</dbReference>
<feature type="transmembrane region" description="Helical" evidence="3">
    <location>
        <begin position="12"/>
        <end position="31"/>
    </location>
</feature>
<comment type="caution">
    <text evidence="5">The sequence shown here is derived from an EMBL/GenBank/DDBJ whole genome shotgun (WGS) entry which is preliminary data.</text>
</comment>
<feature type="transmembrane region" description="Helical" evidence="3">
    <location>
        <begin position="43"/>
        <end position="59"/>
    </location>
</feature>
<keyword evidence="6" id="KW-1185">Reference proteome</keyword>
<dbReference type="InterPro" id="IPR029051">
    <property type="entry name" value="DUF4352"/>
</dbReference>
<dbReference type="AlphaFoldDB" id="A0A6V7RGF8"/>
<keyword evidence="3" id="KW-0472">Membrane</keyword>
<dbReference type="Pfam" id="PF11611">
    <property type="entry name" value="DUF4352"/>
    <property type="match status" value="1"/>
</dbReference>
<gene>
    <name evidence="5" type="ORF">JEODO184_01095</name>
</gene>
<feature type="domain" description="DUF4352" evidence="4">
    <location>
        <begin position="140"/>
        <end position="268"/>
    </location>
</feature>
<accession>A0A6V7RGF8</accession>
<name>A0A6V7RGF8_9STAP</name>
<keyword evidence="3" id="KW-0812">Transmembrane</keyword>
<evidence type="ECO:0000256" key="2">
    <source>
        <dbReference type="SAM" id="MobiDB-lite"/>
    </source>
</evidence>
<dbReference type="Gene3D" id="2.60.40.1240">
    <property type="match status" value="1"/>
</dbReference>
<evidence type="ECO:0000256" key="3">
    <source>
        <dbReference type="SAM" id="Phobius"/>
    </source>
</evidence>
<feature type="compositionally biased region" description="Low complexity" evidence="2">
    <location>
        <begin position="61"/>
        <end position="85"/>
    </location>
</feature>
<organism evidence="5 6">
    <name type="scientific">Jeotgalicoccus meleagridis</name>
    <dbReference type="NCBI Taxonomy" id="2759181"/>
    <lineage>
        <taxon>Bacteria</taxon>
        <taxon>Bacillati</taxon>
        <taxon>Bacillota</taxon>
        <taxon>Bacilli</taxon>
        <taxon>Bacillales</taxon>
        <taxon>Staphylococcaceae</taxon>
        <taxon>Jeotgalicoccus</taxon>
    </lineage>
</organism>
<dbReference type="EMBL" id="CAJEWD010000007">
    <property type="protein sequence ID" value="CAD2077009.1"/>
    <property type="molecule type" value="Genomic_DNA"/>
</dbReference>
<feature type="region of interest" description="Disordered" evidence="2">
    <location>
        <begin position="61"/>
        <end position="142"/>
    </location>
</feature>
<feature type="compositionally biased region" description="Acidic residues" evidence="2">
    <location>
        <begin position="105"/>
        <end position="136"/>
    </location>
</feature>
<evidence type="ECO:0000256" key="1">
    <source>
        <dbReference type="ARBA" id="ARBA00022729"/>
    </source>
</evidence>
<evidence type="ECO:0000313" key="5">
    <source>
        <dbReference type="EMBL" id="CAD2077009.1"/>
    </source>
</evidence>
<sequence>MSEKEKVPLRKRNWFIILFLIIFFPVGLYLMWRHADWNKTAKWVVTGVITLAVVFNLGAQSGTENTNTATNTSADQSTTEQTSEQKSTEETDQSETTEVEKTEPAEDVEEEVETESGEQEESASEDEEVVEEDEAVETVGIGDTLTVDDLDFTVHGVTQQDSVGDVMTSNANDTYLVLDVTVTNNQNEAIMMMSEYFKIVDGETVYEPDSVASTYANQAISPDNLGLLAEKLNPGSSRDALIVYDVTQGVVDSQTKQLQVQSGIFGTQTGIINLQ</sequence>
<dbReference type="InterPro" id="IPR029050">
    <property type="entry name" value="Immunoprotect_excell_Ig-like"/>
</dbReference>
<reference evidence="5 6" key="1">
    <citation type="submission" date="2020-07" db="EMBL/GenBank/DDBJ databases">
        <authorList>
            <person name="Criscuolo A."/>
        </authorList>
    </citation>
    <scope>NUCLEOTIDE SEQUENCE [LARGE SCALE GENOMIC DNA]</scope>
    <source>
        <strain evidence="5">CIP111649</strain>
    </source>
</reference>
<keyword evidence="1" id="KW-0732">Signal</keyword>
<proteinExistence type="predicted"/>
<evidence type="ECO:0000313" key="6">
    <source>
        <dbReference type="Proteomes" id="UP000589351"/>
    </source>
</evidence>
<keyword evidence="3" id="KW-1133">Transmembrane helix</keyword>
<dbReference type="RefSeq" id="WP_235962227.1">
    <property type="nucleotide sequence ID" value="NZ_CAJEWD010000007.1"/>
</dbReference>